<evidence type="ECO:0000313" key="2">
    <source>
        <dbReference type="Proteomes" id="UP000752292"/>
    </source>
</evidence>
<dbReference type="InterPro" id="IPR017850">
    <property type="entry name" value="Alkaline_phosphatase_core_sf"/>
</dbReference>
<dbReference type="InterPro" id="IPR042253">
    <property type="entry name" value="Pglycerate_mutase_ApgM_sf"/>
</dbReference>
<comment type="caution">
    <text evidence="1">The sequence shown here is derived from an EMBL/GenBank/DDBJ whole genome shotgun (WGS) entry which is preliminary data.</text>
</comment>
<gene>
    <name evidence="1" type="ORF">HY618_02020</name>
</gene>
<dbReference type="EMBL" id="JACQRX010000087">
    <property type="protein sequence ID" value="MBI4251210.1"/>
    <property type="molecule type" value="Genomic_DNA"/>
</dbReference>
<sequence length="372" mass="38661">MEKTLAIIGGGIADRPLAGLEGRTPLQAAATPALDLLATQGEAGAWRPAPTGEPPRGENLLRALFGLPNPLPRGALEASGLGLELREGEVAFRADFVCLRPGATSVVMFDPAGLGLSDQEGGSLVGYLNERMALGPGEEARLHPLGGNRALLTYRQEGARLAPGTTEGFTPPGEIRGLPIGGHLPGREEARRFVHFVNDSQMILAAHPALRERAQNGMFTANSLWLWGGGERPSLPPFPRLLGGRTMSVVSASPALAGMARLGGAEAVVLRGGERGAAEAARRAMAASGFVLLWLEEAGEASDRGDVEGKIKAIERLDAEVVGPLLLNPGAGGPCRILVAADGVASVESLGRLAEPAPYALADWEEGKLHPP</sequence>
<organism evidence="1 2">
    <name type="scientific">Tectimicrobiota bacterium</name>
    <dbReference type="NCBI Taxonomy" id="2528274"/>
    <lineage>
        <taxon>Bacteria</taxon>
        <taxon>Pseudomonadati</taxon>
        <taxon>Nitrospinota/Tectimicrobiota group</taxon>
        <taxon>Candidatus Tectimicrobiota</taxon>
    </lineage>
</organism>
<evidence type="ECO:0000313" key="1">
    <source>
        <dbReference type="EMBL" id="MBI4251210.1"/>
    </source>
</evidence>
<proteinExistence type="predicted"/>
<accession>A0A932ZV88</accession>
<dbReference type="AlphaFoldDB" id="A0A932ZV88"/>
<protein>
    <recommendedName>
        <fullName evidence="3">Phosphoglycerate mutase</fullName>
    </recommendedName>
</protein>
<dbReference type="PANTHER" id="PTHR31209">
    <property type="entry name" value="COFACTOR-INDEPENDENT PHOSPHOGLYCERATE MUTASE"/>
    <property type="match status" value="1"/>
</dbReference>
<dbReference type="Gene3D" id="3.40.720.10">
    <property type="entry name" value="Alkaline Phosphatase, subunit A"/>
    <property type="match status" value="2"/>
</dbReference>
<dbReference type="Proteomes" id="UP000752292">
    <property type="component" value="Unassembled WGS sequence"/>
</dbReference>
<name>A0A932ZV88_UNCTE</name>
<dbReference type="Pfam" id="PF10143">
    <property type="entry name" value="PhosphMutase"/>
    <property type="match status" value="1"/>
</dbReference>
<dbReference type="PANTHER" id="PTHR31209:SF4">
    <property type="entry name" value="2,3-BISPHOSPHOGLYCERATE-INDEPENDENT PHOSPHOGLYCERATE MUTASE"/>
    <property type="match status" value="1"/>
</dbReference>
<dbReference type="GO" id="GO:0004619">
    <property type="term" value="F:phosphoglycerate mutase activity"/>
    <property type="evidence" value="ECO:0007669"/>
    <property type="project" value="InterPro"/>
</dbReference>
<dbReference type="Gene3D" id="3.30.70.2130">
    <property type="entry name" value="Metalloenzyme domain"/>
    <property type="match status" value="1"/>
</dbReference>
<evidence type="ECO:0008006" key="3">
    <source>
        <dbReference type="Google" id="ProtNLM"/>
    </source>
</evidence>
<dbReference type="InterPro" id="IPR004456">
    <property type="entry name" value="Pglycerate_mutase_ApgM"/>
</dbReference>
<reference evidence="1" key="1">
    <citation type="submission" date="2020-07" db="EMBL/GenBank/DDBJ databases">
        <title>Huge and variable diversity of episymbiotic CPR bacteria and DPANN archaea in groundwater ecosystems.</title>
        <authorList>
            <person name="He C.Y."/>
            <person name="Keren R."/>
            <person name="Whittaker M."/>
            <person name="Farag I.F."/>
            <person name="Doudna J."/>
            <person name="Cate J.H.D."/>
            <person name="Banfield J.F."/>
        </authorList>
    </citation>
    <scope>NUCLEOTIDE SEQUENCE</scope>
    <source>
        <strain evidence="1">NC_groundwater_1370_Ag_S-0.2um_69_93</strain>
    </source>
</reference>